<reference evidence="1" key="2">
    <citation type="submission" date="2023-06" db="EMBL/GenBank/DDBJ databases">
        <authorList>
            <consortium name="Lawrence Berkeley National Laboratory"/>
            <person name="Haridas S."/>
            <person name="Hensen N."/>
            <person name="Bonometti L."/>
            <person name="Westerberg I."/>
            <person name="Brannstrom I.O."/>
            <person name="Guillou S."/>
            <person name="Cros-Aarteil S."/>
            <person name="Calhoun S."/>
            <person name="Kuo A."/>
            <person name="Mondo S."/>
            <person name="Pangilinan J."/>
            <person name="Riley R."/>
            <person name="Labutti K."/>
            <person name="Andreopoulos B."/>
            <person name="Lipzen A."/>
            <person name="Chen C."/>
            <person name="Yanf M."/>
            <person name="Daum C."/>
            <person name="Ng V."/>
            <person name="Clum A."/>
            <person name="Steindorff A."/>
            <person name="Ohm R."/>
            <person name="Martin F."/>
            <person name="Silar P."/>
            <person name="Natvig D."/>
            <person name="Lalanne C."/>
            <person name="Gautier V."/>
            <person name="Ament-Velasquez S.L."/>
            <person name="Kruys A."/>
            <person name="Hutchinson M.I."/>
            <person name="Powell A.J."/>
            <person name="Barry K."/>
            <person name="Miller A.N."/>
            <person name="Grigoriev I.V."/>
            <person name="Debuchy R."/>
            <person name="Gladieux P."/>
            <person name="Thoren M.H."/>
            <person name="Johannesson H."/>
        </authorList>
    </citation>
    <scope>NUCLEOTIDE SEQUENCE</scope>
    <source>
        <strain evidence="1">CBS 560.94</strain>
    </source>
</reference>
<reference evidence="1" key="1">
    <citation type="journal article" date="2023" name="Mol. Phylogenet. Evol.">
        <title>Genome-scale phylogeny and comparative genomics of the fungal order Sordariales.</title>
        <authorList>
            <person name="Hensen N."/>
            <person name="Bonometti L."/>
            <person name="Westerberg I."/>
            <person name="Brannstrom I.O."/>
            <person name="Guillou S."/>
            <person name="Cros-Aarteil S."/>
            <person name="Calhoun S."/>
            <person name="Haridas S."/>
            <person name="Kuo A."/>
            <person name="Mondo S."/>
            <person name="Pangilinan J."/>
            <person name="Riley R."/>
            <person name="LaButti K."/>
            <person name="Andreopoulos B."/>
            <person name="Lipzen A."/>
            <person name="Chen C."/>
            <person name="Yan M."/>
            <person name="Daum C."/>
            <person name="Ng V."/>
            <person name="Clum A."/>
            <person name="Steindorff A."/>
            <person name="Ohm R.A."/>
            <person name="Martin F."/>
            <person name="Silar P."/>
            <person name="Natvig D.O."/>
            <person name="Lalanne C."/>
            <person name="Gautier V."/>
            <person name="Ament-Velasquez S.L."/>
            <person name="Kruys A."/>
            <person name="Hutchinson M.I."/>
            <person name="Powell A.J."/>
            <person name="Barry K."/>
            <person name="Miller A.N."/>
            <person name="Grigoriev I.V."/>
            <person name="Debuchy R."/>
            <person name="Gladieux P."/>
            <person name="Hiltunen Thoren M."/>
            <person name="Johannesson H."/>
        </authorList>
    </citation>
    <scope>NUCLEOTIDE SEQUENCE</scope>
    <source>
        <strain evidence="1">CBS 560.94</strain>
    </source>
</reference>
<comment type="caution">
    <text evidence="1">The sequence shown here is derived from an EMBL/GenBank/DDBJ whole genome shotgun (WGS) entry which is preliminary data.</text>
</comment>
<gene>
    <name evidence="1" type="ORF">B0H65DRAFT_538846</name>
</gene>
<sequence>MSEVKREKHRQKRKDVLIEEEANPCIVTEHVETPCSRLFYHKVSWISSDLITYIADVPRHREESVSEGQDIKSSASLSFAVLTTFGLLNLVTAVPTTPLNSPVHERDTPTTRFSFAKWVDDIIVNPKTALTSEQAWQAYLDSTLNGTSVASTTATEDHGLGEVDKRWDAAVTCNGTPVPPARTEYAVACINYLAKLGPRACSADPLSSFCKADQWAEITGTTCNPGTSNCESWSSCQEVARTAGLIMDTCTYSVGSELYIQGQRMNYAFDKNPKANMMVWVRTVTQFVEPHCGYVGP</sequence>
<dbReference type="PANTHER" id="PTHR39603">
    <property type="entry name" value="CYANOVIRIN-N DOMAIN-CONTAINING PROTEIN"/>
    <property type="match status" value="1"/>
</dbReference>
<keyword evidence="2" id="KW-1185">Reference proteome</keyword>
<organism evidence="1 2">
    <name type="scientific">Neurospora tetraspora</name>
    <dbReference type="NCBI Taxonomy" id="94610"/>
    <lineage>
        <taxon>Eukaryota</taxon>
        <taxon>Fungi</taxon>
        <taxon>Dikarya</taxon>
        <taxon>Ascomycota</taxon>
        <taxon>Pezizomycotina</taxon>
        <taxon>Sordariomycetes</taxon>
        <taxon>Sordariomycetidae</taxon>
        <taxon>Sordariales</taxon>
        <taxon>Sordariaceae</taxon>
        <taxon>Neurospora</taxon>
    </lineage>
</organism>
<proteinExistence type="predicted"/>
<accession>A0AAE0JJA5</accession>
<evidence type="ECO:0000313" key="2">
    <source>
        <dbReference type="Proteomes" id="UP001278500"/>
    </source>
</evidence>
<dbReference type="AlphaFoldDB" id="A0AAE0JJA5"/>
<name>A0AAE0JJA5_9PEZI</name>
<dbReference type="EMBL" id="JAUEPP010000003">
    <property type="protein sequence ID" value="KAK3348280.1"/>
    <property type="molecule type" value="Genomic_DNA"/>
</dbReference>
<evidence type="ECO:0000313" key="1">
    <source>
        <dbReference type="EMBL" id="KAK3348280.1"/>
    </source>
</evidence>
<dbReference type="PANTHER" id="PTHR39603:SF1">
    <property type="entry name" value="CYANOVIRIN-N DOMAIN-CONTAINING PROTEIN"/>
    <property type="match status" value="1"/>
</dbReference>
<dbReference type="GeneID" id="87866254"/>
<dbReference type="RefSeq" id="XP_062683362.1">
    <property type="nucleotide sequence ID" value="XM_062829100.1"/>
</dbReference>
<dbReference type="Proteomes" id="UP001278500">
    <property type="component" value="Unassembled WGS sequence"/>
</dbReference>
<protein>
    <submittedName>
        <fullName evidence="1">Uncharacterized protein</fullName>
    </submittedName>
</protein>